<dbReference type="Proteomes" id="UP000016943">
    <property type="component" value="Chromosome"/>
</dbReference>
<keyword evidence="10" id="KW-1185">Reference proteome</keyword>
<evidence type="ECO:0000256" key="4">
    <source>
        <dbReference type="ARBA" id="ARBA00022989"/>
    </source>
</evidence>
<dbReference type="PIRSF" id="PIRSF021697">
    <property type="entry name" value="UCP021697"/>
    <property type="match status" value="1"/>
</dbReference>
<dbReference type="HOGENOM" id="CLU_110186_0_0_11"/>
<accession>U3GY04</accession>
<dbReference type="InterPro" id="IPR010432">
    <property type="entry name" value="RDD"/>
</dbReference>
<keyword evidence="5 7" id="KW-0472">Membrane</keyword>
<evidence type="ECO:0000256" key="5">
    <source>
        <dbReference type="ARBA" id="ARBA00023136"/>
    </source>
</evidence>
<evidence type="ECO:0000256" key="2">
    <source>
        <dbReference type="ARBA" id="ARBA00022475"/>
    </source>
</evidence>
<sequence length="156" mass="16891">MEKRSWLSGPEIPSQFDDDGAPSRWPGEKLGLPEHGEGSLASVMRRVGGITIDWFFAMFIAIIIGQLSGNGQFYAPSLTLGIFVIISIVSVALFARTPGHMMLRMGVARIDAQERVGLWRSVVRAALTVFIFPPIIVDADGRGLHDRATGTAVILG</sequence>
<keyword evidence="3 7" id="KW-0812">Transmembrane</keyword>
<dbReference type="PANTHER" id="PTHR36115:SF6">
    <property type="entry name" value="PROLINE-RICH ANTIGEN HOMOLOG"/>
    <property type="match status" value="1"/>
</dbReference>
<feature type="transmembrane region" description="Helical" evidence="7">
    <location>
        <begin position="47"/>
        <end position="67"/>
    </location>
</feature>
<evidence type="ECO:0000313" key="10">
    <source>
        <dbReference type="Proteomes" id="UP000016943"/>
    </source>
</evidence>
<dbReference type="AlphaFoldDB" id="U3GY04"/>
<dbReference type="eggNOG" id="COG1714">
    <property type="taxonomic scope" value="Bacteria"/>
</dbReference>
<dbReference type="OrthoDB" id="5187110at2"/>
<reference evidence="9 10" key="1">
    <citation type="journal article" date="2013" name="Genome Announc.">
        <title>Whole-Genome Sequence of the Clinical Strain Corynebacterium argentoratense DSM 44202, Isolated from a Human Throat Specimen.</title>
        <authorList>
            <person name="Bomholt C."/>
            <person name="Glaub A."/>
            <person name="Gravermann K."/>
            <person name="Albersmeier A."/>
            <person name="Brinkrolf K."/>
            <person name="Ruckert C."/>
            <person name="Tauch A."/>
        </authorList>
    </citation>
    <scope>NUCLEOTIDE SEQUENCE [LARGE SCALE GENOMIC DNA]</scope>
    <source>
        <strain evidence="9">DSM 44202</strain>
    </source>
</reference>
<keyword evidence="2" id="KW-1003">Cell membrane</keyword>
<dbReference type="GeneID" id="78250141"/>
<dbReference type="KEGG" id="caz:CARG_06895"/>
<dbReference type="PANTHER" id="PTHR36115">
    <property type="entry name" value="PROLINE-RICH ANTIGEN HOMOLOG-RELATED"/>
    <property type="match status" value="1"/>
</dbReference>
<gene>
    <name evidence="9" type="ORF">CARG_06895</name>
</gene>
<protein>
    <recommendedName>
        <fullName evidence="8">RDD domain-containing protein</fullName>
    </recommendedName>
</protein>
<dbReference type="InterPro" id="IPR016795">
    <property type="entry name" value="UCP021697"/>
</dbReference>
<keyword evidence="4 7" id="KW-1133">Transmembrane helix</keyword>
<dbReference type="PATRIC" id="fig|1348662.3.peg.1356"/>
<comment type="subcellular location">
    <subcellularLocation>
        <location evidence="1">Cell membrane</location>
        <topology evidence="1">Multi-pass membrane protein</topology>
    </subcellularLocation>
</comment>
<evidence type="ECO:0000256" key="7">
    <source>
        <dbReference type="SAM" id="Phobius"/>
    </source>
</evidence>
<evidence type="ECO:0000259" key="8">
    <source>
        <dbReference type="Pfam" id="PF06271"/>
    </source>
</evidence>
<evidence type="ECO:0000256" key="1">
    <source>
        <dbReference type="ARBA" id="ARBA00004651"/>
    </source>
</evidence>
<name>U3GY04_9CORY</name>
<evidence type="ECO:0000313" key="9">
    <source>
        <dbReference type="EMBL" id="AGU15503.1"/>
    </source>
</evidence>
<dbReference type="EMBL" id="CP006365">
    <property type="protein sequence ID" value="AGU15503.1"/>
    <property type="molecule type" value="Genomic_DNA"/>
</dbReference>
<feature type="domain" description="RDD" evidence="8">
    <location>
        <begin position="40"/>
        <end position="147"/>
    </location>
</feature>
<dbReference type="STRING" id="1348662.CARG_06895"/>
<evidence type="ECO:0000256" key="3">
    <source>
        <dbReference type="ARBA" id="ARBA00022692"/>
    </source>
</evidence>
<evidence type="ECO:0000256" key="6">
    <source>
        <dbReference type="SAM" id="MobiDB-lite"/>
    </source>
</evidence>
<feature type="transmembrane region" description="Helical" evidence="7">
    <location>
        <begin position="73"/>
        <end position="95"/>
    </location>
</feature>
<dbReference type="Pfam" id="PF06271">
    <property type="entry name" value="RDD"/>
    <property type="match status" value="1"/>
</dbReference>
<dbReference type="InterPro" id="IPR051791">
    <property type="entry name" value="Pra-immunoreactive"/>
</dbReference>
<dbReference type="GO" id="GO:0005886">
    <property type="term" value="C:plasma membrane"/>
    <property type="evidence" value="ECO:0007669"/>
    <property type="project" value="UniProtKB-SubCell"/>
</dbReference>
<dbReference type="RefSeq" id="WP_020976661.1">
    <property type="nucleotide sequence ID" value="NC_022198.1"/>
</dbReference>
<feature type="transmembrane region" description="Helical" evidence="7">
    <location>
        <begin position="116"/>
        <end position="137"/>
    </location>
</feature>
<feature type="region of interest" description="Disordered" evidence="6">
    <location>
        <begin position="1"/>
        <end position="32"/>
    </location>
</feature>
<proteinExistence type="predicted"/>
<organism evidence="9 10">
    <name type="scientific">Corynebacterium argentoratense DSM 44202</name>
    <dbReference type="NCBI Taxonomy" id="1348662"/>
    <lineage>
        <taxon>Bacteria</taxon>
        <taxon>Bacillati</taxon>
        <taxon>Actinomycetota</taxon>
        <taxon>Actinomycetes</taxon>
        <taxon>Mycobacteriales</taxon>
        <taxon>Corynebacteriaceae</taxon>
        <taxon>Corynebacterium</taxon>
    </lineage>
</organism>